<dbReference type="Pfam" id="PF14261">
    <property type="entry name" value="DUF4351"/>
    <property type="match status" value="1"/>
</dbReference>
<dbReference type="InterPro" id="IPR025587">
    <property type="entry name" value="DUF4351"/>
</dbReference>
<organism evidence="2 3">
    <name type="scientific">Scytonema hofmannii FACHB-248</name>
    <dbReference type="NCBI Taxonomy" id="1842502"/>
    <lineage>
        <taxon>Bacteria</taxon>
        <taxon>Bacillati</taxon>
        <taxon>Cyanobacteriota</taxon>
        <taxon>Cyanophyceae</taxon>
        <taxon>Nostocales</taxon>
        <taxon>Scytonemataceae</taxon>
        <taxon>Scytonema</taxon>
    </lineage>
</organism>
<evidence type="ECO:0000313" key="3">
    <source>
        <dbReference type="Proteomes" id="UP000660380"/>
    </source>
</evidence>
<evidence type="ECO:0000259" key="1">
    <source>
        <dbReference type="Pfam" id="PF14261"/>
    </source>
</evidence>
<protein>
    <submittedName>
        <fullName evidence="2">DUF4351 domain-containing protein</fullName>
    </submittedName>
</protein>
<comment type="caution">
    <text evidence="2">The sequence shown here is derived from an EMBL/GenBank/DDBJ whole genome shotgun (WGS) entry which is preliminary data.</text>
</comment>
<dbReference type="EMBL" id="JACJTA010000007">
    <property type="protein sequence ID" value="MBD2603977.1"/>
    <property type="molecule type" value="Genomic_DNA"/>
</dbReference>
<dbReference type="PANTHER" id="PTHR35586">
    <property type="entry name" value="SLL1691 PROTEIN"/>
    <property type="match status" value="1"/>
</dbReference>
<accession>A0ABR8GKR0</accession>
<evidence type="ECO:0000313" key="2">
    <source>
        <dbReference type="EMBL" id="MBD2603977.1"/>
    </source>
</evidence>
<feature type="domain" description="DUF4351" evidence="1">
    <location>
        <begin position="38"/>
        <end position="96"/>
    </location>
</feature>
<dbReference type="PANTHER" id="PTHR35586:SF2">
    <property type="entry name" value="SLL1542 PROTEIN"/>
    <property type="match status" value="1"/>
</dbReference>
<name>A0ABR8GKR0_9CYAN</name>
<keyword evidence="3" id="KW-1185">Reference proteome</keyword>
<reference evidence="2 3" key="1">
    <citation type="journal article" date="2020" name="ISME J.">
        <title>Comparative genomics reveals insights into cyanobacterial evolution and habitat adaptation.</title>
        <authorList>
            <person name="Chen M.Y."/>
            <person name="Teng W.K."/>
            <person name="Zhao L."/>
            <person name="Hu C.X."/>
            <person name="Zhou Y.K."/>
            <person name="Han B.P."/>
            <person name="Song L.R."/>
            <person name="Shu W.S."/>
        </authorList>
    </citation>
    <scope>NUCLEOTIDE SEQUENCE [LARGE SCALE GENOMIC DNA]</scope>
    <source>
        <strain evidence="2 3">FACHB-248</strain>
    </source>
</reference>
<sequence length="102" mass="11909">MTIRHEILAGLRFEKGLIRQLLREDIMQESVIYQDILQKGEQKEALKYTLRLLNRRFGEIDSSIIERIRVLSTEQLEALGEEFLSFSNVSDLVAWLEQNASN</sequence>
<dbReference type="Proteomes" id="UP000660380">
    <property type="component" value="Unassembled WGS sequence"/>
</dbReference>
<proteinExistence type="predicted"/>
<gene>
    <name evidence="2" type="ORF">H6G81_05380</name>
</gene>